<evidence type="ECO:0000256" key="4">
    <source>
        <dbReference type="ARBA" id="ARBA00022670"/>
    </source>
</evidence>
<dbReference type="InterPro" id="IPR008915">
    <property type="entry name" value="Peptidase_M50"/>
</dbReference>
<evidence type="ECO:0000256" key="3">
    <source>
        <dbReference type="ARBA" id="ARBA00007931"/>
    </source>
</evidence>
<dbReference type="GO" id="GO:0006508">
    <property type="term" value="P:proteolysis"/>
    <property type="evidence" value="ECO:0007669"/>
    <property type="project" value="UniProtKB-KW"/>
</dbReference>
<keyword evidence="9 10" id="KW-0472">Membrane</keyword>
<dbReference type="GO" id="GO:0008233">
    <property type="term" value="F:peptidase activity"/>
    <property type="evidence" value="ECO:0007669"/>
    <property type="project" value="UniProtKB-KW"/>
</dbReference>
<feature type="domain" description="Peptidase M50" evidence="11">
    <location>
        <begin position="73"/>
        <end position="256"/>
    </location>
</feature>
<feature type="transmembrane region" description="Helical" evidence="10">
    <location>
        <begin position="320"/>
        <end position="338"/>
    </location>
</feature>
<dbReference type="Pfam" id="PF02163">
    <property type="entry name" value="Peptidase_M50"/>
    <property type="match status" value="1"/>
</dbReference>
<feature type="transmembrane region" description="Helical" evidence="10">
    <location>
        <begin position="71"/>
        <end position="91"/>
    </location>
</feature>
<comment type="subcellular location">
    <subcellularLocation>
        <location evidence="2">Membrane</location>
        <topology evidence="2">Multi-pass membrane protein</topology>
    </subcellularLocation>
</comment>
<evidence type="ECO:0000256" key="9">
    <source>
        <dbReference type="ARBA" id="ARBA00023136"/>
    </source>
</evidence>
<sequence>MQSSTRTYIIQAVLFIVTVITTTMAGAEWMYGNIFSFVYDFIYFLMGSNADKAEIPEAAKALSWPQFVQGFHFSIPFLLILTIHEFGHYFVAKIHQVKVTLPYYIPLWFGISNSIGTMGAFIRIKSIVRSRLIFFDIGIAGPLAGFIAALVVLWYGFTHLPPPDHIFSIHPEYARYGLSYPQFVYENASGNIALGDNILFWLFKTYVADPSRLPHAYEMIHYPYIFAGYLALFFTSLNLIPIGQLDGGHILYGLIGKKKFNVVAPVLFGIFAFYAGLGLFRTESFAIGSDQIFYERLFYLAVYIYFLYICFRRLSDNPSTGLMISLIIVVGQFAVSYIKPDWNGYGNFLPFVFLLGRFLGVRHPETDENQPLDAPRVILGICALIIFVISFSPTPFIIIE</sequence>
<keyword evidence="6" id="KW-0378">Hydrolase</keyword>
<evidence type="ECO:0000313" key="13">
    <source>
        <dbReference type="Proteomes" id="UP001164653"/>
    </source>
</evidence>
<evidence type="ECO:0000256" key="2">
    <source>
        <dbReference type="ARBA" id="ARBA00004141"/>
    </source>
</evidence>
<gene>
    <name evidence="12" type="ORF">ON006_01875</name>
</gene>
<evidence type="ECO:0000256" key="1">
    <source>
        <dbReference type="ARBA" id="ARBA00001947"/>
    </source>
</evidence>
<feature type="transmembrane region" description="Helical" evidence="10">
    <location>
        <begin position="260"/>
        <end position="280"/>
    </location>
</feature>
<evidence type="ECO:0000256" key="7">
    <source>
        <dbReference type="ARBA" id="ARBA00022946"/>
    </source>
</evidence>
<evidence type="ECO:0000256" key="10">
    <source>
        <dbReference type="SAM" id="Phobius"/>
    </source>
</evidence>
<feature type="transmembrane region" description="Helical" evidence="10">
    <location>
        <begin position="7"/>
        <end position="25"/>
    </location>
</feature>
<feature type="transmembrane region" description="Helical" evidence="10">
    <location>
        <begin position="103"/>
        <end position="122"/>
    </location>
</feature>
<dbReference type="Proteomes" id="UP001164653">
    <property type="component" value="Chromosome"/>
</dbReference>
<accession>A0A9E8NDW1</accession>
<proteinExistence type="inferred from homology"/>
<feature type="transmembrane region" description="Helical" evidence="10">
    <location>
        <begin position="220"/>
        <end position="240"/>
    </location>
</feature>
<feature type="transmembrane region" description="Helical" evidence="10">
    <location>
        <begin position="377"/>
        <end position="399"/>
    </location>
</feature>
<keyword evidence="8 10" id="KW-1133">Transmembrane helix</keyword>
<dbReference type="InterPro" id="IPR044838">
    <property type="entry name" value="EGY1-like"/>
</dbReference>
<dbReference type="RefSeq" id="WP_244823416.1">
    <property type="nucleotide sequence ID" value="NZ_CP112998.1"/>
</dbReference>
<comment type="similarity">
    <text evidence="3">Belongs to the peptidase M50B family.</text>
</comment>
<dbReference type="AlphaFoldDB" id="A0A9E8NDW1"/>
<keyword evidence="13" id="KW-1185">Reference proteome</keyword>
<reference evidence="12" key="1">
    <citation type="submission" date="2022-11" db="EMBL/GenBank/DDBJ databases">
        <title>Dyadobacter pollutisoli sp. nov., isolated from plastic dumped soil.</title>
        <authorList>
            <person name="Kim J.M."/>
            <person name="Kim K.R."/>
            <person name="Lee J.K."/>
            <person name="Hao L."/>
            <person name="Jeon C.O."/>
        </authorList>
    </citation>
    <scope>NUCLEOTIDE SEQUENCE</scope>
    <source>
        <strain evidence="12">U1</strain>
    </source>
</reference>
<dbReference type="GO" id="GO:0016020">
    <property type="term" value="C:membrane"/>
    <property type="evidence" value="ECO:0007669"/>
    <property type="project" value="UniProtKB-SubCell"/>
</dbReference>
<dbReference type="PANTHER" id="PTHR31412:SF0">
    <property type="entry name" value="ZINC METALLOPROTEASE EGY1, CHLOROPLASTIC-RELATED"/>
    <property type="match status" value="1"/>
</dbReference>
<evidence type="ECO:0000259" key="11">
    <source>
        <dbReference type="Pfam" id="PF02163"/>
    </source>
</evidence>
<dbReference type="EMBL" id="CP112998">
    <property type="protein sequence ID" value="WAC12716.1"/>
    <property type="molecule type" value="Genomic_DNA"/>
</dbReference>
<dbReference type="KEGG" id="dpf:ON006_01875"/>
<dbReference type="CDD" id="cd06160">
    <property type="entry name" value="S2P-M50_like_2"/>
    <property type="match status" value="1"/>
</dbReference>
<comment type="cofactor">
    <cofactor evidence="1">
        <name>Zn(2+)</name>
        <dbReference type="ChEBI" id="CHEBI:29105"/>
    </cofactor>
</comment>
<organism evidence="12 13">
    <name type="scientific">Dyadobacter pollutisoli</name>
    <dbReference type="NCBI Taxonomy" id="2910158"/>
    <lineage>
        <taxon>Bacteria</taxon>
        <taxon>Pseudomonadati</taxon>
        <taxon>Bacteroidota</taxon>
        <taxon>Cytophagia</taxon>
        <taxon>Cytophagales</taxon>
        <taxon>Spirosomataceae</taxon>
        <taxon>Dyadobacter</taxon>
    </lineage>
</organism>
<evidence type="ECO:0000256" key="8">
    <source>
        <dbReference type="ARBA" id="ARBA00022989"/>
    </source>
</evidence>
<evidence type="ECO:0000313" key="12">
    <source>
        <dbReference type="EMBL" id="WAC12716.1"/>
    </source>
</evidence>
<dbReference type="PANTHER" id="PTHR31412">
    <property type="entry name" value="ZINC METALLOPROTEASE EGY1"/>
    <property type="match status" value="1"/>
</dbReference>
<protein>
    <submittedName>
        <fullName evidence="12">Site-2 protease family protein</fullName>
    </submittedName>
</protein>
<feature type="transmembrane region" description="Helical" evidence="10">
    <location>
        <begin position="292"/>
        <end position="311"/>
    </location>
</feature>
<name>A0A9E8NDW1_9BACT</name>
<evidence type="ECO:0000256" key="5">
    <source>
        <dbReference type="ARBA" id="ARBA00022692"/>
    </source>
</evidence>
<feature type="transmembrane region" description="Helical" evidence="10">
    <location>
        <begin position="344"/>
        <end position="361"/>
    </location>
</feature>
<feature type="transmembrane region" description="Helical" evidence="10">
    <location>
        <begin position="134"/>
        <end position="157"/>
    </location>
</feature>
<keyword evidence="5 10" id="KW-0812">Transmembrane</keyword>
<keyword evidence="7" id="KW-0809">Transit peptide</keyword>
<keyword evidence="4 12" id="KW-0645">Protease</keyword>
<evidence type="ECO:0000256" key="6">
    <source>
        <dbReference type="ARBA" id="ARBA00022801"/>
    </source>
</evidence>